<gene>
    <name evidence="3" type="ORF">GCM10018785_31470</name>
</gene>
<evidence type="ECO:0000256" key="2">
    <source>
        <dbReference type="SAM" id="Phobius"/>
    </source>
</evidence>
<evidence type="ECO:0000256" key="1">
    <source>
        <dbReference type="SAM" id="MobiDB-lite"/>
    </source>
</evidence>
<dbReference type="Gene3D" id="3.20.20.370">
    <property type="entry name" value="Glycoside hydrolase/deacetylase"/>
    <property type="match status" value="1"/>
</dbReference>
<dbReference type="SUPFAM" id="SSF88713">
    <property type="entry name" value="Glycoside hydrolase/deacetylase"/>
    <property type="match status" value="1"/>
</dbReference>
<dbReference type="RefSeq" id="WP_229925663.1">
    <property type="nucleotide sequence ID" value="NZ_BNBT01000040.1"/>
</dbReference>
<feature type="region of interest" description="Disordered" evidence="1">
    <location>
        <begin position="71"/>
        <end position="122"/>
    </location>
</feature>
<evidence type="ECO:0000313" key="4">
    <source>
        <dbReference type="Proteomes" id="UP000608024"/>
    </source>
</evidence>
<accession>A0A918ZLY7</accession>
<dbReference type="InterPro" id="IPR052740">
    <property type="entry name" value="CE4"/>
</dbReference>
<feature type="region of interest" description="Disordered" evidence="1">
    <location>
        <begin position="1"/>
        <end position="31"/>
    </location>
</feature>
<organism evidence="3 4">
    <name type="scientific">Streptomyces longispororuber</name>
    <dbReference type="NCBI Taxonomy" id="68230"/>
    <lineage>
        <taxon>Bacteria</taxon>
        <taxon>Bacillati</taxon>
        <taxon>Actinomycetota</taxon>
        <taxon>Actinomycetes</taxon>
        <taxon>Kitasatosporales</taxon>
        <taxon>Streptomycetaceae</taxon>
        <taxon>Streptomyces</taxon>
    </lineage>
</organism>
<dbReference type="PANTHER" id="PTHR45985">
    <property type="match status" value="1"/>
</dbReference>
<keyword evidence="2" id="KW-0472">Membrane</keyword>
<dbReference type="AlphaFoldDB" id="A0A918ZLY7"/>
<dbReference type="PANTHER" id="PTHR45985:SF3">
    <property type="entry name" value="CHITIN DEACETYLASE-LIKE 4"/>
    <property type="match status" value="1"/>
</dbReference>
<keyword evidence="4" id="KW-1185">Reference proteome</keyword>
<keyword evidence="2" id="KW-1133">Transmembrane helix</keyword>
<comment type="caution">
    <text evidence="3">The sequence shown here is derived from an EMBL/GenBank/DDBJ whole genome shotgun (WGS) entry which is preliminary data.</text>
</comment>
<protein>
    <recommendedName>
        <fullName evidence="5">Secreted protein</fullName>
    </recommendedName>
</protein>
<dbReference type="EMBL" id="BNBT01000040">
    <property type="protein sequence ID" value="GHE60060.1"/>
    <property type="molecule type" value="Genomic_DNA"/>
</dbReference>
<evidence type="ECO:0008006" key="5">
    <source>
        <dbReference type="Google" id="ProtNLM"/>
    </source>
</evidence>
<dbReference type="InterPro" id="IPR011330">
    <property type="entry name" value="Glyco_hydro/deAcase_b/a-brl"/>
</dbReference>
<evidence type="ECO:0000313" key="3">
    <source>
        <dbReference type="EMBL" id="GHE60060.1"/>
    </source>
</evidence>
<dbReference type="GO" id="GO:0005975">
    <property type="term" value="P:carbohydrate metabolic process"/>
    <property type="evidence" value="ECO:0007669"/>
    <property type="project" value="InterPro"/>
</dbReference>
<feature type="transmembrane region" description="Helical" evidence="2">
    <location>
        <begin position="30"/>
        <end position="50"/>
    </location>
</feature>
<dbReference type="Proteomes" id="UP000608024">
    <property type="component" value="Unassembled WGS sequence"/>
</dbReference>
<keyword evidence="2" id="KW-0812">Transmembrane</keyword>
<proteinExistence type="predicted"/>
<feature type="compositionally biased region" description="Basic residues" evidence="1">
    <location>
        <begin position="18"/>
        <end position="30"/>
    </location>
</feature>
<sequence>MVETDSTTHAGAESRTARNARKKARKRKRLGVGAAVLVVGGAATASLLTLGDSSGGGGDAGRAAAASAHGAAKGAAKHGKKGKGDEEDWDGKVRVLGDGSTSYTGPQPGQLKPKKLKPGEKPPQFVVFSWDGALEGDDHRFSHFRQVAKESDAHMTFFLTGIYLLPESKKALYRPPQHGPGAAAISYPTVPHIQDTLGQLRGAWKDGHEIGSHFNGHFCGSKGGGDWSVAEWKSEIDQTYAFIKNWKTNTGFSGEAPLPFDPDREVVGGRAPCLEGQKNLLTAIKPFGWRYDASSSGDFQIWPSKTSGIWNFPLQLLPLQGKEVQVLSMDFNFLYHQSGDSTQGDPAKFPAWEEQVRASYMNGFNRVYNGSRAPMFIGNHFEDWNGGIYMNAVEDVMRDVCPRKDVRCVSFRELADWLDAQDPKVLARLRMLDPAQAPDWASLVK</sequence>
<reference evidence="3" key="2">
    <citation type="submission" date="2020-09" db="EMBL/GenBank/DDBJ databases">
        <authorList>
            <person name="Sun Q."/>
            <person name="Ohkuma M."/>
        </authorList>
    </citation>
    <scope>NUCLEOTIDE SEQUENCE</scope>
    <source>
        <strain evidence="3">JCM 4784</strain>
    </source>
</reference>
<reference evidence="3" key="1">
    <citation type="journal article" date="2014" name="Int. J. Syst. Evol. Microbiol.">
        <title>Complete genome sequence of Corynebacterium casei LMG S-19264T (=DSM 44701T), isolated from a smear-ripened cheese.</title>
        <authorList>
            <consortium name="US DOE Joint Genome Institute (JGI-PGF)"/>
            <person name="Walter F."/>
            <person name="Albersmeier A."/>
            <person name="Kalinowski J."/>
            <person name="Ruckert C."/>
        </authorList>
    </citation>
    <scope>NUCLEOTIDE SEQUENCE</scope>
    <source>
        <strain evidence="3">JCM 4784</strain>
    </source>
</reference>
<name>A0A918ZLY7_9ACTN</name>